<protein>
    <submittedName>
        <fullName evidence="2 4">Uncharacterized protein</fullName>
    </submittedName>
</protein>
<name>A0A6G1G4V7_9PEZI</name>
<dbReference type="RefSeq" id="XP_033534500.1">
    <property type="nucleotide sequence ID" value="XM_033678084.1"/>
</dbReference>
<proteinExistence type="predicted"/>
<evidence type="ECO:0000256" key="1">
    <source>
        <dbReference type="SAM" id="MobiDB-lite"/>
    </source>
</evidence>
<dbReference type="Proteomes" id="UP000504638">
    <property type="component" value="Unplaced"/>
</dbReference>
<organism evidence="2">
    <name type="scientific">Eremomyces bilateralis CBS 781.70</name>
    <dbReference type="NCBI Taxonomy" id="1392243"/>
    <lineage>
        <taxon>Eukaryota</taxon>
        <taxon>Fungi</taxon>
        <taxon>Dikarya</taxon>
        <taxon>Ascomycota</taxon>
        <taxon>Pezizomycotina</taxon>
        <taxon>Dothideomycetes</taxon>
        <taxon>Dothideomycetes incertae sedis</taxon>
        <taxon>Eremomycetales</taxon>
        <taxon>Eremomycetaceae</taxon>
        <taxon>Eremomyces</taxon>
    </lineage>
</organism>
<evidence type="ECO:0000313" key="4">
    <source>
        <dbReference type="RefSeq" id="XP_033534500.1"/>
    </source>
</evidence>
<feature type="region of interest" description="Disordered" evidence="1">
    <location>
        <begin position="87"/>
        <end position="113"/>
    </location>
</feature>
<reference evidence="4" key="3">
    <citation type="submission" date="2025-04" db="UniProtKB">
        <authorList>
            <consortium name="RefSeq"/>
        </authorList>
    </citation>
    <scope>IDENTIFICATION</scope>
    <source>
        <strain evidence="4">CBS 781.70</strain>
    </source>
</reference>
<dbReference type="GeneID" id="54418654"/>
<reference evidence="2 4" key="1">
    <citation type="submission" date="2020-01" db="EMBL/GenBank/DDBJ databases">
        <authorList>
            <consortium name="DOE Joint Genome Institute"/>
            <person name="Haridas S."/>
            <person name="Albert R."/>
            <person name="Binder M."/>
            <person name="Bloem J."/>
            <person name="Labutti K."/>
            <person name="Salamov A."/>
            <person name="Andreopoulos B."/>
            <person name="Baker S.E."/>
            <person name="Barry K."/>
            <person name="Bills G."/>
            <person name="Bluhm B.H."/>
            <person name="Cannon C."/>
            <person name="Castanera R."/>
            <person name="Culley D.E."/>
            <person name="Daum C."/>
            <person name="Ezra D."/>
            <person name="Gonzalez J.B."/>
            <person name="Henrissat B."/>
            <person name="Kuo A."/>
            <person name="Liang C."/>
            <person name="Lipzen A."/>
            <person name="Lutzoni F."/>
            <person name="Magnuson J."/>
            <person name="Mondo S."/>
            <person name="Nolan M."/>
            <person name="Ohm R."/>
            <person name="Pangilinan J."/>
            <person name="Park H.-J."/>
            <person name="Ramirez L."/>
            <person name="Alfaro M."/>
            <person name="Sun H."/>
            <person name="Tritt A."/>
            <person name="Yoshinaga Y."/>
            <person name="Zwiers L.-H."/>
            <person name="Turgeon B.G."/>
            <person name="Goodwin S.B."/>
            <person name="Spatafora J.W."/>
            <person name="Crous P.W."/>
            <person name="Grigoriev I.V."/>
        </authorList>
    </citation>
    <scope>NUCLEOTIDE SEQUENCE</scope>
    <source>
        <strain evidence="2 4">CBS 781.70</strain>
    </source>
</reference>
<dbReference type="AlphaFoldDB" id="A0A6G1G4V7"/>
<accession>A0A6G1G4V7</accession>
<gene>
    <name evidence="2 4" type="ORF">P152DRAFT_448977</name>
</gene>
<feature type="compositionally biased region" description="Basic and acidic residues" evidence="1">
    <location>
        <begin position="181"/>
        <end position="204"/>
    </location>
</feature>
<sequence>MFAIPIYARHSFSYFSPKSPEYGVHRPRMSFDDPKASYSRYGSSSSQEHSDALDFMIPPFAMHFANYHLLPYRTMHAHTVKQIEHLSPHMPKSPPPTFKPHSPTLTGLSRTKQPGVLLCSPRVSSARPNLSEPATLISPLALSSLLGKPRSTCHVESGLGAKTLQPGQGSDMKTPSNTTPSKEEGGERSGAEADETSQGRRPENGRQCQGSRIPGG</sequence>
<feature type="compositionally biased region" description="Polar residues" evidence="1">
    <location>
        <begin position="165"/>
        <end position="180"/>
    </location>
</feature>
<feature type="compositionally biased region" description="Polar residues" evidence="1">
    <location>
        <begin position="103"/>
        <end position="112"/>
    </location>
</feature>
<keyword evidence="3" id="KW-1185">Reference proteome</keyword>
<feature type="region of interest" description="Disordered" evidence="1">
    <location>
        <begin position="159"/>
        <end position="216"/>
    </location>
</feature>
<dbReference type="EMBL" id="ML975156">
    <property type="protein sequence ID" value="KAF1812869.1"/>
    <property type="molecule type" value="Genomic_DNA"/>
</dbReference>
<reference evidence="4" key="2">
    <citation type="submission" date="2020-04" db="EMBL/GenBank/DDBJ databases">
        <authorList>
            <consortium name="NCBI Genome Project"/>
        </authorList>
    </citation>
    <scope>NUCLEOTIDE SEQUENCE</scope>
    <source>
        <strain evidence="4">CBS 781.70</strain>
    </source>
</reference>
<evidence type="ECO:0000313" key="2">
    <source>
        <dbReference type="EMBL" id="KAF1812869.1"/>
    </source>
</evidence>
<evidence type="ECO:0000313" key="3">
    <source>
        <dbReference type="Proteomes" id="UP000504638"/>
    </source>
</evidence>